<evidence type="ECO:0008006" key="4">
    <source>
        <dbReference type="Google" id="ProtNLM"/>
    </source>
</evidence>
<comment type="similarity">
    <text evidence="1">Belongs to the LysR transcriptional regulatory family.</text>
</comment>
<comment type="caution">
    <text evidence="2">The sequence shown here is derived from an EMBL/GenBank/DDBJ whole genome shotgun (WGS) entry which is preliminary data.</text>
</comment>
<dbReference type="InterPro" id="IPR058163">
    <property type="entry name" value="LysR-type_TF_proteobact-type"/>
</dbReference>
<sequence length="73" mass="8583">MFSQKGITRLPSFNLHGEIKEGRLIELFLTYQKQQIDVHLTYPSRRHISSKVRSFIDFVVNNLSDQDHHNSTL</sequence>
<dbReference type="PANTHER" id="PTHR30537:SF5">
    <property type="entry name" value="HTH-TYPE TRANSCRIPTIONAL ACTIVATOR TTDR-RELATED"/>
    <property type="match status" value="1"/>
</dbReference>
<evidence type="ECO:0000313" key="2">
    <source>
        <dbReference type="EMBL" id="MEL0629228.1"/>
    </source>
</evidence>
<accession>A0ABU9GPI0</accession>
<organism evidence="2 3">
    <name type="scientific">Psychromonas aquatilis</name>
    <dbReference type="NCBI Taxonomy" id="2005072"/>
    <lineage>
        <taxon>Bacteria</taxon>
        <taxon>Pseudomonadati</taxon>
        <taxon>Pseudomonadota</taxon>
        <taxon>Gammaproteobacteria</taxon>
        <taxon>Alteromonadales</taxon>
        <taxon>Psychromonadaceae</taxon>
        <taxon>Psychromonas</taxon>
    </lineage>
</organism>
<dbReference type="SUPFAM" id="SSF53850">
    <property type="entry name" value="Periplasmic binding protein-like II"/>
    <property type="match status" value="1"/>
</dbReference>
<evidence type="ECO:0000256" key="1">
    <source>
        <dbReference type="ARBA" id="ARBA00009437"/>
    </source>
</evidence>
<dbReference type="Proteomes" id="UP001369082">
    <property type="component" value="Unassembled WGS sequence"/>
</dbReference>
<dbReference type="RefSeq" id="WP_341597241.1">
    <property type="nucleotide sequence ID" value="NZ_JBAKAZ010000017.1"/>
</dbReference>
<protein>
    <recommendedName>
        <fullName evidence="4">LysR substrate binding domain-containing protein</fullName>
    </recommendedName>
</protein>
<evidence type="ECO:0000313" key="3">
    <source>
        <dbReference type="Proteomes" id="UP001369082"/>
    </source>
</evidence>
<proteinExistence type="inferred from homology"/>
<gene>
    <name evidence="2" type="ORF">V6256_06365</name>
</gene>
<reference evidence="2 3" key="1">
    <citation type="submission" date="2024-02" db="EMBL/GenBank/DDBJ databases">
        <title>Bacteria isolated from the canopy kelp, Nereocystis luetkeana.</title>
        <authorList>
            <person name="Pfister C.A."/>
            <person name="Younker I.T."/>
            <person name="Light S.H."/>
        </authorList>
    </citation>
    <scope>NUCLEOTIDE SEQUENCE [LARGE SCALE GENOMIC DNA]</scope>
    <source>
        <strain evidence="2 3">TI.1.05</strain>
    </source>
</reference>
<dbReference type="Gene3D" id="3.40.190.290">
    <property type="match status" value="1"/>
</dbReference>
<dbReference type="EMBL" id="JBAKAZ010000017">
    <property type="protein sequence ID" value="MEL0629228.1"/>
    <property type="molecule type" value="Genomic_DNA"/>
</dbReference>
<keyword evidence="3" id="KW-1185">Reference proteome</keyword>
<dbReference type="PANTHER" id="PTHR30537">
    <property type="entry name" value="HTH-TYPE TRANSCRIPTIONAL REGULATOR"/>
    <property type="match status" value="1"/>
</dbReference>
<name>A0ABU9GPI0_9GAMM</name>